<feature type="compositionally biased region" description="Polar residues" evidence="1">
    <location>
        <begin position="123"/>
        <end position="133"/>
    </location>
</feature>
<gene>
    <name evidence="2" type="ORF">JI435_079680</name>
</gene>
<feature type="compositionally biased region" description="Acidic residues" evidence="1">
    <location>
        <begin position="326"/>
        <end position="338"/>
    </location>
</feature>
<dbReference type="AlphaFoldDB" id="A0A7U2EXS4"/>
<feature type="compositionally biased region" description="Basic residues" evidence="1">
    <location>
        <begin position="1"/>
        <end position="11"/>
    </location>
</feature>
<evidence type="ECO:0000313" key="2">
    <source>
        <dbReference type="EMBL" id="QRC92990.1"/>
    </source>
</evidence>
<feature type="region of interest" description="Disordered" evidence="1">
    <location>
        <begin position="1"/>
        <end position="144"/>
    </location>
</feature>
<keyword evidence="3" id="KW-1185">Reference proteome</keyword>
<accession>A0A7U2EXS4</accession>
<organism evidence="2 3">
    <name type="scientific">Phaeosphaeria nodorum (strain SN15 / ATCC MYA-4574 / FGSC 10173)</name>
    <name type="common">Glume blotch fungus</name>
    <name type="synonym">Parastagonospora nodorum</name>
    <dbReference type="NCBI Taxonomy" id="321614"/>
    <lineage>
        <taxon>Eukaryota</taxon>
        <taxon>Fungi</taxon>
        <taxon>Dikarya</taxon>
        <taxon>Ascomycota</taxon>
        <taxon>Pezizomycotina</taxon>
        <taxon>Dothideomycetes</taxon>
        <taxon>Pleosporomycetidae</taxon>
        <taxon>Pleosporales</taxon>
        <taxon>Pleosporineae</taxon>
        <taxon>Phaeosphaeriaceae</taxon>
        <taxon>Parastagonospora</taxon>
    </lineage>
</organism>
<feature type="compositionally biased region" description="Polar residues" evidence="1">
    <location>
        <begin position="413"/>
        <end position="422"/>
    </location>
</feature>
<feature type="region of interest" description="Disordered" evidence="1">
    <location>
        <begin position="312"/>
        <end position="422"/>
    </location>
</feature>
<dbReference type="VEuPathDB" id="FungiDB:JI435_079680"/>
<feature type="compositionally biased region" description="Basic and acidic residues" evidence="1">
    <location>
        <begin position="388"/>
        <end position="412"/>
    </location>
</feature>
<evidence type="ECO:0000313" key="3">
    <source>
        <dbReference type="Proteomes" id="UP000663193"/>
    </source>
</evidence>
<feature type="compositionally biased region" description="Basic and acidic residues" evidence="1">
    <location>
        <begin position="312"/>
        <end position="323"/>
    </location>
</feature>
<proteinExistence type="predicted"/>
<dbReference type="EMBL" id="CP069024">
    <property type="protein sequence ID" value="QRC92990.1"/>
    <property type="molecule type" value="Genomic_DNA"/>
</dbReference>
<dbReference type="Proteomes" id="UP000663193">
    <property type="component" value="Chromosome 2"/>
</dbReference>
<dbReference type="OrthoDB" id="5398515at2759"/>
<feature type="compositionally biased region" description="Low complexity" evidence="1">
    <location>
        <begin position="77"/>
        <end position="93"/>
    </location>
</feature>
<name>A0A7U2EXS4_PHANO</name>
<sequence length="422" mass="47251">MDRTPSPRRLRTPPAPHHGFTDSYEPYSPRRSTRVAAQRDIHLHQGSQQSARARRDITPTATYKRKATARTNNNFTLSPPSSPISSPQLQSPRSMRRRQPEASALDSESEATAPSTAHRFPNKQMSLLPTPSETPRKRPLVAEASLKKTARVLFPARPANIEEVMPTPRKSRKKNLFTLESFANAADEPAEKIQIFTDSKERVPEQDDEEDNPFVTKKGKGKAKAVPQKSQRAVADSARVKETIDRDEGMVYLFRGRKLYRKFHDSPEGSGGEDSLEDFSALPANERLLRRTAGVEAHRPLRRSTIKPRLLFEAEIKERKRQNGEVTDDEEADTEIETPAETPSRRKGKAADRVTQPATPPPTVRKPKREISFEGWSRVKSAHSSGESVRESKKRGGEPLERGGAKQARSEKSTPATSFSSI</sequence>
<reference evidence="3" key="1">
    <citation type="journal article" date="2021" name="BMC Genomics">
        <title>Chromosome-level genome assembly and manually-curated proteome of model necrotroph Parastagonospora nodorum Sn15 reveals a genome-wide trove of candidate effector homologs, and redundancy of virulence-related functions within an accessory chromosome.</title>
        <authorList>
            <person name="Bertazzoni S."/>
            <person name="Jones D.A.B."/>
            <person name="Phan H.T."/>
            <person name="Tan K.-C."/>
            <person name="Hane J.K."/>
        </authorList>
    </citation>
    <scope>NUCLEOTIDE SEQUENCE [LARGE SCALE GENOMIC DNA]</scope>
    <source>
        <strain evidence="3">SN15 / ATCC MYA-4574 / FGSC 10173)</strain>
    </source>
</reference>
<protein>
    <submittedName>
        <fullName evidence="2">Uncharacterized protein</fullName>
    </submittedName>
</protein>
<evidence type="ECO:0000256" key="1">
    <source>
        <dbReference type="SAM" id="MobiDB-lite"/>
    </source>
</evidence>
<feature type="region of interest" description="Disordered" evidence="1">
    <location>
        <begin position="200"/>
        <end position="238"/>
    </location>
</feature>